<dbReference type="SUPFAM" id="SSF58104">
    <property type="entry name" value="Methyl-accepting chemotaxis protein (MCP) signaling domain"/>
    <property type="match status" value="1"/>
</dbReference>
<dbReference type="RefSeq" id="WP_046500013.1">
    <property type="nucleotide sequence ID" value="NZ_CGIH01000051.1"/>
</dbReference>
<name>A0A0E4C9Q4_9FIRM</name>
<evidence type="ECO:0000259" key="3">
    <source>
        <dbReference type="PROSITE" id="PS50111"/>
    </source>
</evidence>
<dbReference type="PROSITE" id="PS50111">
    <property type="entry name" value="CHEMOTAXIS_TRANSDUC_2"/>
    <property type="match status" value="1"/>
</dbReference>
<dbReference type="Gene3D" id="3.40.50.720">
    <property type="entry name" value="NAD(P)-binding Rossmann-like Domain"/>
    <property type="match status" value="1"/>
</dbReference>
<keyword evidence="1 2" id="KW-0807">Transducer</keyword>
<dbReference type="EMBL" id="CGIH01000051">
    <property type="protein sequence ID" value="CFY09328.1"/>
    <property type="molecule type" value="Genomic_DNA"/>
</dbReference>
<evidence type="ECO:0000256" key="1">
    <source>
        <dbReference type="ARBA" id="ARBA00023224"/>
    </source>
</evidence>
<dbReference type="Pfam" id="PF00015">
    <property type="entry name" value="MCPsignal"/>
    <property type="match status" value="1"/>
</dbReference>
<evidence type="ECO:0000313" key="5">
    <source>
        <dbReference type="Proteomes" id="UP000045545"/>
    </source>
</evidence>
<dbReference type="PANTHER" id="PTHR32089">
    <property type="entry name" value="METHYL-ACCEPTING CHEMOTAXIS PROTEIN MCPB"/>
    <property type="match status" value="1"/>
</dbReference>
<dbReference type="Gene3D" id="1.10.287.950">
    <property type="entry name" value="Methyl-accepting chemotaxis protein"/>
    <property type="match status" value="1"/>
</dbReference>
<evidence type="ECO:0000256" key="2">
    <source>
        <dbReference type="PROSITE-ProRule" id="PRU00284"/>
    </source>
</evidence>
<gene>
    <name evidence="4" type="ORF">2713</name>
</gene>
<dbReference type="InterPro" id="IPR004089">
    <property type="entry name" value="MCPsignal_dom"/>
</dbReference>
<dbReference type="PANTHER" id="PTHR32089:SF112">
    <property type="entry name" value="LYSOZYME-LIKE PROTEIN-RELATED"/>
    <property type="match status" value="1"/>
</dbReference>
<dbReference type="GO" id="GO:0007165">
    <property type="term" value="P:signal transduction"/>
    <property type="evidence" value="ECO:0007669"/>
    <property type="project" value="UniProtKB-KW"/>
</dbReference>
<reference evidence="4 5" key="1">
    <citation type="submission" date="2015-03" db="EMBL/GenBank/DDBJ databases">
        <authorList>
            <person name="Murphy D."/>
        </authorList>
    </citation>
    <scope>NUCLEOTIDE SEQUENCE [LARGE SCALE GENOMIC DNA]</scope>
    <source>
        <strain evidence="4 5">OL-4</strain>
    </source>
</reference>
<proteinExistence type="predicted"/>
<sequence>MTKVIIVGAGDGGTSILKAFQGIKAVEVLGICDVDNDAPGMRLARKFGIPTYNDINNLLKLPAELIIEATGVEKVQQIIYENKSDHLFVVESHGANLMMTIVESREEMIHELHKEAEKLAGMSEELSATMQNVSRMVEEVAQSSQQVAVRADRLMDSANQAVVHLGETEEVLNLINSIAKQTKLLGLNAAIEAARSGEHGKGFAVVADEVRKLAENSTVSVERISSILSNIEESVKVITKGVTNAVQVVKNQSETSQQVASSVQQMEAMSEELSAVAQNLADLS</sequence>
<dbReference type="AlphaFoldDB" id="A0A0E4C9Q4"/>
<dbReference type="SUPFAM" id="SSF51735">
    <property type="entry name" value="NAD(P)-binding Rossmann-fold domains"/>
    <property type="match status" value="1"/>
</dbReference>
<dbReference type="STRING" id="690567.2713"/>
<evidence type="ECO:0000313" key="4">
    <source>
        <dbReference type="EMBL" id="CFY09328.1"/>
    </source>
</evidence>
<feature type="domain" description="Methyl-accepting transducer" evidence="3">
    <location>
        <begin position="103"/>
        <end position="284"/>
    </location>
</feature>
<protein>
    <submittedName>
        <fullName evidence="4">Methyl-accepting chemotaxis protein (MCP) signalling domain</fullName>
    </submittedName>
</protein>
<dbReference type="GO" id="GO:0016020">
    <property type="term" value="C:membrane"/>
    <property type="evidence" value="ECO:0007669"/>
    <property type="project" value="InterPro"/>
</dbReference>
<accession>A0A0E4C9Q4</accession>
<dbReference type="InterPro" id="IPR036291">
    <property type="entry name" value="NAD(P)-bd_dom_sf"/>
</dbReference>
<dbReference type="SMART" id="SM00283">
    <property type="entry name" value="MA"/>
    <property type="match status" value="1"/>
</dbReference>
<dbReference type="Proteomes" id="UP000045545">
    <property type="component" value="Unassembled WGS sequence"/>
</dbReference>
<organism evidence="4 5">
    <name type="scientific">Syntrophomonas zehnderi OL-4</name>
    <dbReference type="NCBI Taxonomy" id="690567"/>
    <lineage>
        <taxon>Bacteria</taxon>
        <taxon>Bacillati</taxon>
        <taxon>Bacillota</taxon>
        <taxon>Clostridia</taxon>
        <taxon>Eubacteriales</taxon>
        <taxon>Syntrophomonadaceae</taxon>
        <taxon>Syntrophomonas</taxon>
    </lineage>
</organism>
<keyword evidence="5" id="KW-1185">Reference proteome</keyword>